<name>A0AAV4ZIS0_9HYPH</name>
<accession>A0AAV4ZIS0</accession>
<comment type="caution">
    <text evidence="1">The sequence shown here is derived from an EMBL/GenBank/DDBJ whole genome shotgun (WGS) entry which is preliminary data.</text>
</comment>
<gene>
    <name evidence="1" type="ORF">BHAOGJBA_1251</name>
</gene>
<dbReference type="RefSeq" id="WP_238229742.1">
    <property type="nucleotide sequence ID" value="NZ_BPQO01000004.1"/>
</dbReference>
<proteinExistence type="predicted"/>
<dbReference type="AlphaFoldDB" id="A0AAV4ZIS0"/>
<protein>
    <submittedName>
        <fullName evidence="1">Uncharacterized protein</fullName>
    </submittedName>
</protein>
<organism evidence="1 2">
    <name type="scientific">Methylobacterium hispanicum</name>
    <dbReference type="NCBI Taxonomy" id="270350"/>
    <lineage>
        <taxon>Bacteria</taxon>
        <taxon>Pseudomonadati</taxon>
        <taxon>Pseudomonadota</taxon>
        <taxon>Alphaproteobacteria</taxon>
        <taxon>Hyphomicrobiales</taxon>
        <taxon>Methylobacteriaceae</taxon>
        <taxon>Methylobacterium</taxon>
    </lineage>
</organism>
<sequence>MIRDVLNRLRRNRMSATGLSFVEGELVDDPARLPEHLVEIHVFDDANRAQAFVDGLRYASANGVAWTWEPGGEVGNRCVLTARFAEDRPPGGTLSETVPVIEHARNDWDARDRAERDRERRVDQERRREAEMRLMQPLRAAMAEIGLGVAEGAQTWVRCSGSGSTIQLAADGWYEIDCDAHLNRRDGDDPLMLRYVAHAAENGVVFDPEQLELRCARVFAPAEAAAAARLLGEVQADFGPIAKAYWHERFMETMIVTPRIRAFLEGVERGEASIDIVRRNPQIRAGGVVMKRGDISRLAAAGWIDTDHAHFPSAVGITPAGVEAIGPRPDPHETVPPAPFR</sequence>
<evidence type="ECO:0000313" key="1">
    <source>
        <dbReference type="EMBL" id="GJD87746.1"/>
    </source>
</evidence>
<dbReference type="Proteomes" id="UP001055247">
    <property type="component" value="Unassembled WGS sequence"/>
</dbReference>
<evidence type="ECO:0000313" key="2">
    <source>
        <dbReference type="Proteomes" id="UP001055247"/>
    </source>
</evidence>
<keyword evidence="2" id="KW-1185">Reference proteome</keyword>
<reference evidence="1" key="2">
    <citation type="submission" date="2021-08" db="EMBL/GenBank/DDBJ databases">
        <authorList>
            <person name="Tani A."/>
            <person name="Ola A."/>
            <person name="Ogura Y."/>
            <person name="Katsura K."/>
            <person name="Hayashi T."/>
        </authorList>
    </citation>
    <scope>NUCLEOTIDE SEQUENCE</scope>
    <source>
        <strain evidence="1">DSM 16372</strain>
    </source>
</reference>
<dbReference type="EMBL" id="BPQO01000004">
    <property type="protein sequence ID" value="GJD87746.1"/>
    <property type="molecule type" value="Genomic_DNA"/>
</dbReference>
<reference evidence="1" key="1">
    <citation type="journal article" date="2016" name="Front. Microbiol.">
        <title>Genome Sequence of the Piezophilic, Mesophilic Sulfate-Reducing Bacterium Desulfovibrio indicus J2T.</title>
        <authorList>
            <person name="Cao J."/>
            <person name="Maignien L."/>
            <person name="Shao Z."/>
            <person name="Alain K."/>
            <person name="Jebbar M."/>
        </authorList>
    </citation>
    <scope>NUCLEOTIDE SEQUENCE</scope>
    <source>
        <strain evidence="1">DSM 16372</strain>
    </source>
</reference>